<keyword evidence="3" id="KW-0547">Nucleotide-binding</keyword>
<evidence type="ECO:0000256" key="1">
    <source>
        <dbReference type="ARBA" id="ARBA00004370"/>
    </source>
</evidence>
<proteinExistence type="inferred from homology"/>
<dbReference type="STRING" id="31246.A0A183PKK9"/>
<dbReference type="PROSITE" id="PS50125">
    <property type="entry name" value="GUANYLATE_CYCLASE_2"/>
    <property type="match status" value="1"/>
</dbReference>
<dbReference type="GO" id="GO:0004383">
    <property type="term" value="F:guanylate cyclase activity"/>
    <property type="evidence" value="ECO:0007669"/>
    <property type="project" value="TreeGrafter"/>
</dbReference>
<keyword evidence="9" id="KW-1185">Reference proteome</keyword>
<dbReference type="InterPro" id="IPR050401">
    <property type="entry name" value="Cyclic_nucleotide_synthase"/>
</dbReference>
<comment type="similarity">
    <text evidence="7">Belongs to the adenylyl cyclase class-4/guanylyl cyclase family.</text>
</comment>
<dbReference type="PROSITE" id="PS00452">
    <property type="entry name" value="GUANYLATE_CYCLASE_1"/>
    <property type="match status" value="1"/>
</dbReference>
<gene>
    <name evidence="8" type="ORF">SMTD_LOCUS14895</name>
</gene>
<dbReference type="GO" id="GO:0001653">
    <property type="term" value="F:peptide receptor activity"/>
    <property type="evidence" value="ECO:0007669"/>
    <property type="project" value="TreeGrafter"/>
</dbReference>
<dbReference type="CDD" id="cd07302">
    <property type="entry name" value="CHD"/>
    <property type="match status" value="1"/>
</dbReference>
<evidence type="ECO:0000256" key="3">
    <source>
        <dbReference type="ARBA" id="ARBA00022741"/>
    </source>
</evidence>
<evidence type="ECO:0000313" key="9">
    <source>
        <dbReference type="Proteomes" id="UP000269396"/>
    </source>
</evidence>
<evidence type="ECO:0000256" key="6">
    <source>
        <dbReference type="ARBA" id="ARBA00023239"/>
    </source>
</evidence>
<organism evidence="8 9">
    <name type="scientific">Schistosoma mattheei</name>
    <dbReference type="NCBI Taxonomy" id="31246"/>
    <lineage>
        <taxon>Eukaryota</taxon>
        <taxon>Metazoa</taxon>
        <taxon>Spiralia</taxon>
        <taxon>Lophotrochozoa</taxon>
        <taxon>Platyhelminthes</taxon>
        <taxon>Trematoda</taxon>
        <taxon>Digenea</taxon>
        <taxon>Strigeidida</taxon>
        <taxon>Schistosomatoidea</taxon>
        <taxon>Schistosomatidae</taxon>
        <taxon>Schistosoma</taxon>
    </lineage>
</organism>
<dbReference type="InterPro" id="IPR018297">
    <property type="entry name" value="A/G_cyclase_CS"/>
</dbReference>
<protein>
    <submittedName>
        <fullName evidence="8">Uncharacterized protein</fullName>
    </submittedName>
</protein>
<dbReference type="GO" id="GO:0000166">
    <property type="term" value="F:nucleotide binding"/>
    <property type="evidence" value="ECO:0007669"/>
    <property type="project" value="UniProtKB-KW"/>
</dbReference>
<sequence length="348" mass="38688">MHPGSHLSSLFDVSTYLDKRKNVRCVMVVELLNRLYTLFDGIIENFDAYKVETIGDAYMVASGLPQRNGNKHAREVARMSIAFLKAIFEFQIPHRPEKRLELRIGIHSGPVCAGVVGQKMPRYCLFGDTVNTSSRMESNGLRRQKTYWLHGEDCYIVDPIPPGAQIVGGTYEGVTGPIPAGALTHKGNSDFTQSPEHICNPQLTSPPPNHLAVINNKETVVDNSLRRKSHSSPASPAFNSQSIVDCSNIINDNNNNSDNVSVVGTDHHHYHPQQHLQQSKSAVESNERVSMKITNPYHPNNNNDNNSELTNPNQRRVAVCHLNDNQVIYNVSGSSCVDNNSQQIDEKV</sequence>
<evidence type="ECO:0000313" key="8">
    <source>
        <dbReference type="EMBL" id="VDP67108.1"/>
    </source>
</evidence>
<keyword evidence="4" id="KW-1133">Transmembrane helix</keyword>
<keyword evidence="5" id="KW-0472">Membrane</keyword>
<keyword evidence="6 7" id="KW-0456">Lyase</keyword>
<dbReference type="FunFam" id="3.30.70.1230:FF:000030">
    <property type="entry name" value="Si:ch211-215j19.12"/>
    <property type="match status" value="1"/>
</dbReference>
<evidence type="ECO:0000256" key="7">
    <source>
        <dbReference type="RuleBase" id="RU000405"/>
    </source>
</evidence>
<dbReference type="Gene3D" id="3.30.70.1230">
    <property type="entry name" value="Nucleotide cyclase"/>
    <property type="match status" value="1"/>
</dbReference>
<dbReference type="SMART" id="SM00044">
    <property type="entry name" value="CYCc"/>
    <property type="match status" value="1"/>
</dbReference>
<reference evidence="8 9" key="1">
    <citation type="submission" date="2018-11" db="EMBL/GenBank/DDBJ databases">
        <authorList>
            <consortium name="Pathogen Informatics"/>
        </authorList>
    </citation>
    <scope>NUCLEOTIDE SEQUENCE [LARGE SCALE GENOMIC DNA]</scope>
    <source>
        <strain>Denwood</strain>
        <strain evidence="9">Zambia</strain>
    </source>
</reference>
<evidence type="ECO:0000256" key="4">
    <source>
        <dbReference type="ARBA" id="ARBA00022989"/>
    </source>
</evidence>
<dbReference type="GO" id="GO:0035556">
    <property type="term" value="P:intracellular signal transduction"/>
    <property type="evidence" value="ECO:0007669"/>
    <property type="project" value="InterPro"/>
</dbReference>
<name>A0A183PKK9_9TREM</name>
<dbReference type="Pfam" id="PF00211">
    <property type="entry name" value="Guanylate_cyc"/>
    <property type="match status" value="1"/>
</dbReference>
<dbReference type="AlphaFoldDB" id="A0A183PKK9"/>
<evidence type="ECO:0000256" key="5">
    <source>
        <dbReference type="ARBA" id="ARBA00023136"/>
    </source>
</evidence>
<dbReference type="EMBL" id="UZAL01035179">
    <property type="protein sequence ID" value="VDP67108.1"/>
    <property type="molecule type" value="Genomic_DNA"/>
</dbReference>
<dbReference type="GO" id="GO:0007168">
    <property type="term" value="P:receptor guanylyl cyclase signaling pathway"/>
    <property type="evidence" value="ECO:0007669"/>
    <property type="project" value="TreeGrafter"/>
</dbReference>
<dbReference type="PANTHER" id="PTHR11920">
    <property type="entry name" value="GUANYLYL CYCLASE"/>
    <property type="match status" value="1"/>
</dbReference>
<dbReference type="Proteomes" id="UP000269396">
    <property type="component" value="Unassembled WGS sequence"/>
</dbReference>
<dbReference type="InterPro" id="IPR001054">
    <property type="entry name" value="A/G_cyclase"/>
</dbReference>
<accession>A0A183PKK9</accession>
<keyword evidence="2" id="KW-0812">Transmembrane</keyword>
<comment type="subcellular location">
    <subcellularLocation>
        <location evidence="1">Membrane</location>
    </subcellularLocation>
</comment>
<dbReference type="InterPro" id="IPR029787">
    <property type="entry name" value="Nucleotide_cyclase"/>
</dbReference>
<dbReference type="GO" id="GO:0004016">
    <property type="term" value="F:adenylate cyclase activity"/>
    <property type="evidence" value="ECO:0007669"/>
    <property type="project" value="TreeGrafter"/>
</dbReference>
<dbReference type="PANTHER" id="PTHR11920:SF494">
    <property type="entry name" value="ATRIAL NATRIURETIC PEPTIDE RECEPTOR 2"/>
    <property type="match status" value="1"/>
</dbReference>
<evidence type="ECO:0000256" key="2">
    <source>
        <dbReference type="ARBA" id="ARBA00022692"/>
    </source>
</evidence>
<dbReference type="GO" id="GO:0005886">
    <property type="term" value="C:plasma membrane"/>
    <property type="evidence" value="ECO:0007669"/>
    <property type="project" value="TreeGrafter"/>
</dbReference>
<dbReference type="SUPFAM" id="SSF55073">
    <property type="entry name" value="Nucleotide cyclase"/>
    <property type="match status" value="1"/>
</dbReference>